<dbReference type="EMBL" id="FRCS01000002">
    <property type="protein sequence ID" value="SHN05164.1"/>
    <property type="molecule type" value="Genomic_DNA"/>
</dbReference>
<organism evidence="1 2">
    <name type="scientific">Cryptosporangium aurantiacum</name>
    <dbReference type="NCBI Taxonomy" id="134849"/>
    <lineage>
        <taxon>Bacteria</taxon>
        <taxon>Bacillati</taxon>
        <taxon>Actinomycetota</taxon>
        <taxon>Actinomycetes</taxon>
        <taxon>Cryptosporangiales</taxon>
        <taxon>Cryptosporangiaceae</taxon>
        <taxon>Cryptosporangium</taxon>
    </lineage>
</organism>
<evidence type="ECO:0008006" key="3">
    <source>
        <dbReference type="Google" id="ProtNLM"/>
    </source>
</evidence>
<dbReference type="InterPro" id="IPR014710">
    <property type="entry name" value="RmlC-like_jellyroll"/>
</dbReference>
<sequence length="119" mass="13273">MTDNFYAGNANDDASQYRGWLLGSFVDPTTHSAIRKSDAVEIKWGIHPKGDQRAEWTADDTRTTVLLLVSGRFRLDLTTGSTTLEKQGDYVVWGPGLDHSWQAEDDSVVLTVRWQSAAE</sequence>
<dbReference type="Gene3D" id="2.60.120.10">
    <property type="entry name" value="Jelly Rolls"/>
    <property type="match status" value="1"/>
</dbReference>
<dbReference type="SUPFAM" id="SSF51182">
    <property type="entry name" value="RmlC-like cupins"/>
    <property type="match status" value="1"/>
</dbReference>
<reference evidence="1 2" key="1">
    <citation type="submission" date="2016-11" db="EMBL/GenBank/DDBJ databases">
        <authorList>
            <person name="Jaros S."/>
            <person name="Januszkiewicz K."/>
            <person name="Wedrychowicz H."/>
        </authorList>
    </citation>
    <scope>NUCLEOTIDE SEQUENCE [LARGE SCALE GENOMIC DNA]</scope>
    <source>
        <strain evidence="1 2">DSM 46144</strain>
    </source>
</reference>
<dbReference type="InterPro" id="IPR011051">
    <property type="entry name" value="RmlC_Cupin_sf"/>
</dbReference>
<name>A0A1M7NNP4_9ACTN</name>
<proteinExistence type="predicted"/>
<dbReference type="STRING" id="134849.SAMN05443668_102729"/>
<dbReference type="RefSeq" id="WP_073254851.1">
    <property type="nucleotide sequence ID" value="NZ_FRCS01000002.1"/>
</dbReference>
<evidence type="ECO:0000313" key="2">
    <source>
        <dbReference type="Proteomes" id="UP000184440"/>
    </source>
</evidence>
<evidence type="ECO:0000313" key="1">
    <source>
        <dbReference type="EMBL" id="SHN05164.1"/>
    </source>
</evidence>
<dbReference type="AlphaFoldDB" id="A0A1M7NNP4"/>
<keyword evidence="2" id="KW-1185">Reference proteome</keyword>
<accession>A0A1M7NNP4</accession>
<dbReference type="OrthoDB" id="3556170at2"/>
<dbReference type="Proteomes" id="UP000184440">
    <property type="component" value="Unassembled WGS sequence"/>
</dbReference>
<gene>
    <name evidence="1" type="ORF">SAMN05443668_102729</name>
</gene>
<protein>
    <recommendedName>
        <fullName evidence="3">Signal peptidase I</fullName>
    </recommendedName>
</protein>